<name>A0A9W8QA81_AKAMU</name>
<accession>A0A9W8QA81</accession>
<reference evidence="1" key="1">
    <citation type="journal article" date="2023" name="Access Microbiol">
        <title>De-novo genome assembly for Akanthomyces muscarius, a biocontrol agent of insect agricultural pests.</title>
        <authorList>
            <person name="Erdos Z."/>
            <person name="Studholme D.J."/>
            <person name="Raymond B."/>
            <person name="Sharma M."/>
        </authorList>
    </citation>
    <scope>NUCLEOTIDE SEQUENCE</scope>
    <source>
        <strain evidence="1">Ve6</strain>
    </source>
</reference>
<dbReference type="Proteomes" id="UP001144673">
    <property type="component" value="Chromosome 4"/>
</dbReference>
<gene>
    <name evidence="1" type="ORF">LMH87_010651</name>
</gene>
<organism evidence="1 2">
    <name type="scientific">Akanthomyces muscarius</name>
    <name type="common">Entomopathogenic fungus</name>
    <name type="synonym">Lecanicillium muscarium</name>
    <dbReference type="NCBI Taxonomy" id="2231603"/>
    <lineage>
        <taxon>Eukaryota</taxon>
        <taxon>Fungi</taxon>
        <taxon>Dikarya</taxon>
        <taxon>Ascomycota</taxon>
        <taxon>Pezizomycotina</taxon>
        <taxon>Sordariomycetes</taxon>
        <taxon>Hypocreomycetidae</taxon>
        <taxon>Hypocreales</taxon>
        <taxon>Cordycipitaceae</taxon>
        <taxon>Akanthomyces</taxon>
    </lineage>
</organism>
<dbReference type="AlphaFoldDB" id="A0A9W8QA81"/>
<comment type="caution">
    <text evidence="1">The sequence shown here is derived from an EMBL/GenBank/DDBJ whole genome shotgun (WGS) entry which is preliminary data.</text>
</comment>
<dbReference type="GeneID" id="80897810"/>
<dbReference type="EMBL" id="JAJHUN010000009">
    <property type="protein sequence ID" value="KAJ4149873.1"/>
    <property type="molecule type" value="Genomic_DNA"/>
</dbReference>
<proteinExistence type="predicted"/>
<dbReference type="KEGG" id="amus:LMH87_010651"/>
<dbReference type="RefSeq" id="XP_056051587.1">
    <property type="nucleotide sequence ID" value="XM_056199661.1"/>
</dbReference>
<keyword evidence="2" id="KW-1185">Reference proteome</keyword>
<evidence type="ECO:0000313" key="1">
    <source>
        <dbReference type="EMBL" id="KAJ4149873.1"/>
    </source>
</evidence>
<sequence>MRLWNTCAWSQDWPKCDSGSCKDGWTELFSSHSGSGGSDCSGKQKRKYCCDNQRDFQWGNCEWYEHAGEFPGSLPDGQCLGGCPNNKYAVSLETKGGGCSSGARAMCCENGYQTREKRMNSNDQEFDYMLSQFLPDAKCSSDADSKLGRAQTIIIKSLQRIMYSSTTAATRKVWDSRVTLQFKHLTAANLAVFAQKDGSAISVGLDVFPGRLLCAMTFYNSRLGGEVDETCECGRKPCCSNNICPRDDDEGLAGRGVYSLLVGRNASEVDDEYAFLMGLYDDDDDDHYSDISSRDVISYDWKVFSPWVGDYVSGAYKNIDFPSSGEGKSGDSVFSRAIDFISQACKDFGTITVNIITNTGFDSEHIVERQSVRSLIESTLTGELASGADSDFAPLDPVFWTTIMQEQVTDRPTVFKMKTKVSTRMDHLMNGLGSYTNTDVFALAASGLNNMKSKLWKEDVKNLVAPGTMKKLRQDTRDRASASRYIKNIRKVTASLQYLNNPTVVKLLLIIIQDIKKELSLAEAVYYAANNIHLNMEGRFDEWFIDFLGVLADKVVKFVATEAVEGTKVWAPLTGPDSAWVLELLNLAEKSAKDFQLDKALKAALRKS</sequence>
<evidence type="ECO:0000313" key="2">
    <source>
        <dbReference type="Proteomes" id="UP001144673"/>
    </source>
</evidence>
<protein>
    <submittedName>
        <fullName evidence="1">Uncharacterized protein</fullName>
    </submittedName>
</protein>